<dbReference type="GO" id="GO:0004519">
    <property type="term" value="F:endonuclease activity"/>
    <property type="evidence" value="ECO:0007669"/>
    <property type="project" value="UniProtKB-KW"/>
</dbReference>
<evidence type="ECO:0000313" key="2">
    <source>
        <dbReference type="EMBL" id="SIT20082.1"/>
    </source>
</evidence>
<dbReference type="STRING" id="1086013.SAMN05421774_10872"/>
<name>A0A1N7QB44_9RHOB</name>
<evidence type="ECO:0000259" key="1">
    <source>
        <dbReference type="Pfam" id="PF13392"/>
    </source>
</evidence>
<dbReference type="SUPFAM" id="SSF54060">
    <property type="entry name" value="His-Me finger endonucleases"/>
    <property type="match status" value="1"/>
</dbReference>
<dbReference type="Pfam" id="PF13392">
    <property type="entry name" value="HNH_3"/>
    <property type="match status" value="1"/>
</dbReference>
<dbReference type="InterPro" id="IPR044925">
    <property type="entry name" value="His-Me_finger_sf"/>
</dbReference>
<keyword evidence="2" id="KW-0540">Nuclease</keyword>
<evidence type="ECO:0000313" key="3">
    <source>
        <dbReference type="Proteomes" id="UP000186141"/>
    </source>
</evidence>
<dbReference type="Proteomes" id="UP000186141">
    <property type="component" value="Unassembled WGS sequence"/>
</dbReference>
<accession>A0A1N7QB44</accession>
<organism evidence="2 3">
    <name type="scientific">Gemmobacter megaterium</name>
    <dbReference type="NCBI Taxonomy" id="1086013"/>
    <lineage>
        <taxon>Bacteria</taxon>
        <taxon>Pseudomonadati</taxon>
        <taxon>Pseudomonadota</taxon>
        <taxon>Alphaproteobacteria</taxon>
        <taxon>Rhodobacterales</taxon>
        <taxon>Paracoccaceae</taxon>
        <taxon>Gemmobacter</taxon>
    </lineage>
</organism>
<reference evidence="2 3" key="1">
    <citation type="submission" date="2017-01" db="EMBL/GenBank/DDBJ databases">
        <authorList>
            <person name="Mah S.A."/>
            <person name="Swanson W.J."/>
            <person name="Moy G.W."/>
            <person name="Vacquier V.D."/>
        </authorList>
    </citation>
    <scope>NUCLEOTIDE SEQUENCE [LARGE SCALE GENOMIC DNA]</scope>
    <source>
        <strain evidence="2 3">DSM 26375</strain>
    </source>
</reference>
<keyword evidence="3" id="KW-1185">Reference proteome</keyword>
<dbReference type="EMBL" id="FTOT01000008">
    <property type="protein sequence ID" value="SIT20082.1"/>
    <property type="molecule type" value="Genomic_DNA"/>
</dbReference>
<protein>
    <submittedName>
        <fullName evidence="2">HNH endonuclease</fullName>
    </submittedName>
</protein>
<dbReference type="Gene3D" id="3.90.75.10">
    <property type="entry name" value="Homing Intron 3 (I-ppo) Encoded Endonuclease, Chain A"/>
    <property type="match status" value="1"/>
</dbReference>
<dbReference type="InterPro" id="IPR044930">
    <property type="entry name" value="Homing_endonuclease_His-Me"/>
</dbReference>
<gene>
    <name evidence="2" type="ORF">SAMN05421774_10872</name>
</gene>
<proteinExistence type="predicted"/>
<feature type="domain" description="HNH nuclease" evidence="1">
    <location>
        <begin position="81"/>
        <end position="122"/>
    </location>
</feature>
<dbReference type="AlphaFoldDB" id="A0A1N7QB44"/>
<keyword evidence="2" id="KW-0378">Hydrolase</keyword>
<dbReference type="InterPro" id="IPR003615">
    <property type="entry name" value="HNH_nuc"/>
</dbReference>
<sequence length="200" mass="22138">MMHNVHHMADGAQDVARKVGALNERNIVDHAAFAAEYQVNVERFWSKVDRPSPQSCWEWSGALNKGYGQFHVGRSSSSVMLAHRIAYGLANGKLPEAVCHSCDNPRCCNPAHLFGGTRADNNLDMTRKGRHAKVKNAIRGEKHPQAKLTDTEVAAIREKYARGGATQRQLAARHGVCQRTIAKAVLGISFKNVARQWVMN</sequence>
<keyword evidence="2" id="KW-0255">Endonuclease</keyword>